<keyword evidence="3" id="KW-1185">Reference proteome</keyword>
<feature type="signal peptide" evidence="1">
    <location>
        <begin position="1"/>
        <end position="18"/>
    </location>
</feature>
<dbReference type="Proteomes" id="UP001055286">
    <property type="component" value="Unassembled WGS sequence"/>
</dbReference>
<evidence type="ECO:0000313" key="2">
    <source>
        <dbReference type="EMBL" id="GJD63749.1"/>
    </source>
</evidence>
<dbReference type="AlphaFoldDB" id="A0AA37HDF7"/>
<evidence type="ECO:0000313" key="3">
    <source>
        <dbReference type="Proteomes" id="UP001055286"/>
    </source>
</evidence>
<organism evidence="2 3">
    <name type="scientific">Methylobacterium frigidaeris</name>
    <dbReference type="NCBI Taxonomy" id="2038277"/>
    <lineage>
        <taxon>Bacteria</taxon>
        <taxon>Pseudomonadati</taxon>
        <taxon>Pseudomonadota</taxon>
        <taxon>Alphaproteobacteria</taxon>
        <taxon>Hyphomicrobiales</taxon>
        <taxon>Methylobacteriaceae</taxon>
        <taxon>Methylobacterium</taxon>
    </lineage>
</organism>
<evidence type="ECO:0000256" key="1">
    <source>
        <dbReference type="SAM" id="SignalP"/>
    </source>
</evidence>
<dbReference type="RefSeq" id="WP_238192070.1">
    <property type="nucleotide sequence ID" value="NZ_BPQJ01000019.1"/>
</dbReference>
<protein>
    <recommendedName>
        <fullName evidence="4">Ig-like domain-containing protein</fullName>
    </recommendedName>
</protein>
<keyword evidence="1" id="KW-0732">Signal</keyword>
<sequence length="129" mass="14572">MRLFGLALAVLVSGPAASAEIPARFYGVWLQGEPGKQTCRIGDWDRRFDQSLDGMIRVESKRVTEWESECSVDAVKPATTRSAISLSCTGEGETWKRREYWDVDYTKNGDVLLMSNSEKSRPSTYVRCR</sequence>
<feature type="chain" id="PRO_5041417147" description="Ig-like domain-containing protein" evidence="1">
    <location>
        <begin position="19"/>
        <end position="129"/>
    </location>
</feature>
<proteinExistence type="predicted"/>
<accession>A0AA37HDF7</accession>
<name>A0AA37HDF7_9HYPH</name>
<evidence type="ECO:0008006" key="4">
    <source>
        <dbReference type="Google" id="ProtNLM"/>
    </source>
</evidence>
<reference evidence="2" key="1">
    <citation type="journal article" date="2016" name="Front. Microbiol.">
        <title>Genome Sequence of the Piezophilic, Mesophilic Sulfate-Reducing Bacterium Desulfovibrio indicus J2T.</title>
        <authorList>
            <person name="Cao J."/>
            <person name="Maignien L."/>
            <person name="Shao Z."/>
            <person name="Alain K."/>
            <person name="Jebbar M."/>
        </authorList>
    </citation>
    <scope>NUCLEOTIDE SEQUENCE</scope>
    <source>
        <strain evidence="2">JCM 32048</strain>
    </source>
</reference>
<gene>
    <name evidence="2" type="ORF">MPEAHAMD_3920</name>
</gene>
<dbReference type="EMBL" id="BPQJ01000019">
    <property type="protein sequence ID" value="GJD63749.1"/>
    <property type="molecule type" value="Genomic_DNA"/>
</dbReference>
<comment type="caution">
    <text evidence="2">The sequence shown here is derived from an EMBL/GenBank/DDBJ whole genome shotgun (WGS) entry which is preliminary data.</text>
</comment>
<reference evidence="2" key="2">
    <citation type="submission" date="2021-08" db="EMBL/GenBank/DDBJ databases">
        <authorList>
            <person name="Tani A."/>
            <person name="Ola A."/>
            <person name="Ogura Y."/>
            <person name="Katsura K."/>
            <person name="Hayashi T."/>
        </authorList>
    </citation>
    <scope>NUCLEOTIDE SEQUENCE</scope>
    <source>
        <strain evidence="2">JCM 32048</strain>
    </source>
</reference>